<dbReference type="InterPro" id="IPR036282">
    <property type="entry name" value="Glutathione-S-Trfase_C_sf"/>
</dbReference>
<dbReference type="SUPFAM" id="SSF47616">
    <property type="entry name" value="GST C-terminal domain-like"/>
    <property type="match status" value="1"/>
</dbReference>
<dbReference type="InterPro" id="IPR016639">
    <property type="entry name" value="GST_Omega/GSH"/>
</dbReference>
<dbReference type="Pfam" id="PF13410">
    <property type="entry name" value="GST_C_2"/>
    <property type="match status" value="1"/>
</dbReference>
<dbReference type="EMBL" id="JACBXQ010000002">
    <property type="protein sequence ID" value="MBG9986029.1"/>
    <property type="molecule type" value="Genomic_DNA"/>
</dbReference>
<keyword evidence="3" id="KW-1185">Reference proteome</keyword>
<sequence length="285" mass="32857">MSKVYNKDFQYPVESGRYRLVFAFPCPYAQRAEIARRLLGLEEAVSLAVTSPIKTAKIWDFTNQEGSKDPVLGVTYVSELYKNTHPAYEGPFSVPALIDTSNNTVVNQESLDILRDFATRFKPLHSEDAPDIYPEELRAEIDQWIEKIAKDVLGAANRAGYARKQEEFDENAEAYFNILEKLDAHFETNEFVIGNQISAADIVLYTPLIRHDILYVPVYGLASRKLQDYPNLWRYMKQLYNMPAFKEATNFEEYVIGQYSGKTGRIFFKREVVPLLPDMSYWEEA</sequence>
<evidence type="ECO:0000313" key="3">
    <source>
        <dbReference type="Proteomes" id="UP000721415"/>
    </source>
</evidence>
<gene>
    <name evidence="2" type="ORF">HZY91_03870</name>
</gene>
<dbReference type="Gene3D" id="1.20.1050.10">
    <property type="match status" value="1"/>
</dbReference>
<dbReference type="SUPFAM" id="SSF52833">
    <property type="entry name" value="Thioredoxin-like"/>
    <property type="match status" value="1"/>
</dbReference>
<name>A0ABS0LS00_9LACT</name>
<organism evidence="2 3">
    <name type="scientific">Facklamia lactis</name>
    <dbReference type="NCBI Taxonomy" id="2749967"/>
    <lineage>
        <taxon>Bacteria</taxon>
        <taxon>Bacillati</taxon>
        <taxon>Bacillota</taxon>
        <taxon>Bacilli</taxon>
        <taxon>Lactobacillales</taxon>
        <taxon>Aerococcaceae</taxon>
        <taxon>Facklamia</taxon>
    </lineage>
</organism>
<proteinExistence type="predicted"/>
<protein>
    <submittedName>
        <fullName evidence="2">Glutathione S-transferase C-terminal domain-containing protein</fullName>
    </submittedName>
</protein>
<evidence type="ECO:0000313" key="2">
    <source>
        <dbReference type="EMBL" id="MBG9986029.1"/>
    </source>
</evidence>
<reference evidence="2 3" key="1">
    <citation type="submission" date="2020-07" db="EMBL/GenBank/DDBJ databases">
        <title>Facklamia lactis sp. nov., isolated from raw milk.</title>
        <authorList>
            <person name="Doll E.V."/>
            <person name="Huptas C."/>
            <person name="Staib L."/>
            <person name="Wenning M."/>
            <person name="Scherer S."/>
        </authorList>
    </citation>
    <scope>NUCLEOTIDE SEQUENCE [LARGE SCALE GENOMIC DNA]</scope>
    <source>
        <strain evidence="2 3">DSM 111018</strain>
    </source>
</reference>
<dbReference type="InterPro" id="IPR010987">
    <property type="entry name" value="Glutathione-S-Trfase_C-like"/>
</dbReference>
<dbReference type="PANTHER" id="PTHR32419">
    <property type="entry name" value="GLUTATHIONYL-HYDROQUINONE REDUCTASE"/>
    <property type="match status" value="1"/>
</dbReference>
<feature type="domain" description="GST C-terminal" evidence="1">
    <location>
        <begin position="134"/>
        <end position="275"/>
    </location>
</feature>
<evidence type="ECO:0000259" key="1">
    <source>
        <dbReference type="PROSITE" id="PS50405"/>
    </source>
</evidence>
<dbReference type="PROSITE" id="PS50405">
    <property type="entry name" value="GST_CTER"/>
    <property type="match status" value="1"/>
</dbReference>
<dbReference type="InterPro" id="IPR036249">
    <property type="entry name" value="Thioredoxin-like_sf"/>
</dbReference>
<dbReference type="Gene3D" id="3.40.30.10">
    <property type="entry name" value="Glutaredoxin"/>
    <property type="match status" value="1"/>
</dbReference>
<comment type="caution">
    <text evidence="2">The sequence shown here is derived from an EMBL/GenBank/DDBJ whole genome shotgun (WGS) entry which is preliminary data.</text>
</comment>
<dbReference type="Pfam" id="PF13409">
    <property type="entry name" value="GST_N_2"/>
    <property type="match status" value="1"/>
</dbReference>
<accession>A0ABS0LS00</accession>
<dbReference type="PANTHER" id="PTHR32419:SF6">
    <property type="entry name" value="GLUTATHIONE S-TRANSFERASE OMEGA-LIKE 1-RELATED"/>
    <property type="match status" value="1"/>
</dbReference>
<dbReference type="Proteomes" id="UP000721415">
    <property type="component" value="Unassembled WGS sequence"/>
</dbReference>
<dbReference type="RefSeq" id="WP_197114952.1">
    <property type="nucleotide sequence ID" value="NZ_JACBXQ010000002.1"/>
</dbReference>
<dbReference type="InterPro" id="IPR004045">
    <property type="entry name" value="Glutathione_S-Trfase_N"/>
</dbReference>